<evidence type="ECO:0000313" key="11">
    <source>
        <dbReference type="EMBL" id="ARJ07293.1"/>
    </source>
</evidence>
<dbReference type="InterPro" id="IPR036890">
    <property type="entry name" value="HATPase_C_sf"/>
</dbReference>
<protein>
    <recommendedName>
        <fullName evidence="2">histidine kinase</fullName>
        <ecNumber evidence="2">2.7.13.3</ecNumber>
    </recommendedName>
</protein>
<keyword evidence="5" id="KW-0547">Nucleotide-binding</keyword>
<organism evidence="11 12">
    <name type="scientific">Cnuibacter physcomitrellae</name>
    <dbReference type="NCBI Taxonomy" id="1619308"/>
    <lineage>
        <taxon>Bacteria</taxon>
        <taxon>Bacillati</taxon>
        <taxon>Actinomycetota</taxon>
        <taxon>Actinomycetes</taxon>
        <taxon>Micrococcales</taxon>
        <taxon>Microbacteriaceae</taxon>
        <taxon>Cnuibacter</taxon>
    </lineage>
</organism>
<dbReference type="Proteomes" id="UP000192775">
    <property type="component" value="Chromosome"/>
</dbReference>
<evidence type="ECO:0000313" key="12">
    <source>
        <dbReference type="Proteomes" id="UP000192775"/>
    </source>
</evidence>
<dbReference type="PANTHER" id="PTHR24421">
    <property type="entry name" value="NITRATE/NITRITE SENSOR PROTEIN NARX-RELATED"/>
    <property type="match status" value="1"/>
</dbReference>
<keyword evidence="3" id="KW-0597">Phosphoprotein</keyword>
<feature type="transmembrane region" description="Helical" evidence="9">
    <location>
        <begin position="120"/>
        <end position="144"/>
    </location>
</feature>
<keyword evidence="4" id="KW-0808">Transferase</keyword>
<feature type="transmembrane region" description="Helical" evidence="9">
    <location>
        <begin position="47"/>
        <end position="66"/>
    </location>
</feature>
<name>A0A1X9LQ31_9MICO</name>
<keyword evidence="7" id="KW-0067">ATP-binding</keyword>
<evidence type="ECO:0000256" key="9">
    <source>
        <dbReference type="SAM" id="Phobius"/>
    </source>
</evidence>
<sequence length="400" mass="41051">MAADGWHDGGVVGRWDAWRRVAVVSQPVLVVASALVVVAMVQAGSPVAMIGVVVVMAVALHVALYVAARRVVLAFVIASVAMVGLAIVPMPGWSTGVLLPSAGCFLLVGWRLVTTAAPPWPVLTLVVGIAGVVLAECCAVARLTDARVDGVQLLEALTLLTIVAGVWAAARRSRARADAIEADERARVDAARRAERANIRRDLHDVIGHSLALMVAQAEAARIGARDEATRESIGQIAETGRGALAGLRAMLPMLDATSLGTSTVPSLETLPSLVDAASTPMHAVTFVEAGTRGAVAADAELALVRVAQEGITNALRHLLAPVTVAVRLTWSAGAATLEVHDDGGVGHQPSVGAGSGLIALAERVAAAGGTFDVERDAAGWRLRATVPARTSSAVTADSS</sequence>
<evidence type="ECO:0000259" key="10">
    <source>
        <dbReference type="Pfam" id="PF07730"/>
    </source>
</evidence>
<dbReference type="EC" id="2.7.13.3" evidence="2"/>
<evidence type="ECO:0000256" key="8">
    <source>
        <dbReference type="ARBA" id="ARBA00023012"/>
    </source>
</evidence>
<evidence type="ECO:0000256" key="1">
    <source>
        <dbReference type="ARBA" id="ARBA00000085"/>
    </source>
</evidence>
<dbReference type="GO" id="GO:0046983">
    <property type="term" value="F:protein dimerization activity"/>
    <property type="evidence" value="ECO:0007669"/>
    <property type="project" value="InterPro"/>
</dbReference>
<dbReference type="Gene3D" id="1.20.5.1930">
    <property type="match status" value="1"/>
</dbReference>
<feature type="transmembrane region" description="Helical" evidence="9">
    <location>
        <begin position="71"/>
        <end position="90"/>
    </location>
</feature>
<evidence type="ECO:0000256" key="6">
    <source>
        <dbReference type="ARBA" id="ARBA00022777"/>
    </source>
</evidence>
<dbReference type="STRING" id="1619308.B5808_08695"/>
<feature type="transmembrane region" description="Helical" evidence="9">
    <location>
        <begin position="21"/>
        <end position="41"/>
    </location>
</feature>
<dbReference type="SUPFAM" id="SSF55874">
    <property type="entry name" value="ATPase domain of HSP90 chaperone/DNA topoisomerase II/histidine kinase"/>
    <property type="match status" value="1"/>
</dbReference>
<dbReference type="Gene3D" id="3.30.565.10">
    <property type="entry name" value="Histidine kinase-like ATPase, C-terminal domain"/>
    <property type="match status" value="1"/>
</dbReference>
<accession>A0A1X9LQ31</accession>
<dbReference type="PANTHER" id="PTHR24421:SF10">
    <property type="entry name" value="NITRATE_NITRITE SENSOR PROTEIN NARQ"/>
    <property type="match status" value="1"/>
</dbReference>
<feature type="transmembrane region" description="Helical" evidence="9">
    <location>
        <begin position="150"/>
        <end position="170"/>
    </location>
</feature>
<feature type="domain" description="Signal transduction histidine kinase subgroup 3 dimerisation and phosphoacceptor" evidence="10">
    <location>
        <begin position="195"/>
        <end position="255"/>
    </location>
</feature>
<dbReference type="GO" id="GO:0000155">
    <property type="term" value="F:phosphorelay sensor kinase activity"/>
    <property type="evidence" value="ECO:0007669"/>
    <property type="project" value="InterPro"/>
</dbReference>
<evidence type="ECO:0000256" key="2">
    <source>
        <dbReference type="ARBA" id="ARBA00012438"/>
    </source>
</evidence>
<keyword evidence="9" id="KW-1133">Transmembrane helix</keyword>
<dbReference type="EMBL" id="CP020715">
    <property type="protein sequence ID" value="ARJ07293.1"/>
    <property type="molecule type" value="Genomic_DNA"/>
</dbReference>
<gene>
    <name evidence="11" type="ORF">B5808_08695</name>
</gene>
<reference evidence="11 12" key="1">
    <citation type="submission" date="2017-04" db="EMBL/GenBank/DDBJ databases">
        <authorList>
            <person name="Afonso C.L."/>
            <person name="Miller P.J."/>
            <person name="Scott M.A."/>
            <person name="Spackman E."/>
            <person name="Goraichik I."/>
            <person name="Dimitrov K.M."/>
            <person name="Suarez D.L."/>
            <person name="Swayne D.E."/>
        </authorList>
    </citation>
    <scope>NUCLEOTIDE SEQUENCE [LARGE SCALE GENOMIC DNA]</scope>
    <source>
        <strain evidence="12">XA(T)</strain>
    </source>
</reference>
<keyword evidence="8" id="KW-0902">Two-component regulatory system</keyword>
<comment type="catalytic activity">
    <reaction evidence="1">
        <text>ATP + protein L-histidine = ADP + protein N-phospho-L-histidine.</text>
        <dbReference type="EC" id="2.7.13.3"/>
    </reaction>
</comment>
<dbReference type="AlphaFoldDB" id="A0A1X9LQ31"/>
<keyword evidence="6" id="KW-0418">Kinase</keyword>
<keyword evidence="12" id="KW-1185">Reference proteome</keyword>
<dbReference type="CDD" id="cd16917">
    <property type="entry name" value="HATPase_UhpB-NarQ-NarX-like"/>
    <property type="match status" value="1"/>
</dbReference>
<evidence type="ECO:0000256" key="3">
    <source>
        <dbReference type="ARBA" id="ARBA00022553"/>
    </source>
</evidence>
<keyword evidence="9" id="KW-0472">Membrane</keyword>
<dbReference type="GO" id="GO:0016020">
    <property type="term" value="C:membrane"/>
    <property type="evidence" value="ECO:0007669"/>
    <property type="project" value="InterPro"/>
</dbReference>
<dbReference type="GO" id="GO:0005524">
    <property type="term" value="F:ATP binding"/>
    <property type="evidence" value="ECO:0007669"/>
    <property type="project" value="UniProtKB-KW"/>
</dbReference>
<dbReference type="InterPro" id="IPR011712">
    <property type="entry name" value="Sig_transdc_His_kin_sub3_dim/P"/>
</dbReference>
<dbReference type="Pfam" id="PF07730">
    <property type="entry name" value="HisKA_3"/>
    <property type="match status" value="1"/>
</dbReference>
<evidence type="ECO:0000256" key="5">
    <source>
        <dbReference type="ARBA" id="ARBA00022741"/>
    </source>
</evidence>
<evidence type="ECO:0000256" key="7">
    <source>
        <dbReference type="ARBA" id="ARBA00022840"/>
    </source>
</evidence>
<dbReference type="KEGG" id="cphy:B5808_08695"/>
<evidence type="ECO:0000256" key="4">
    <source>
        <dbReference type="ARBA" id="ARBA00022679"/>
    </source>
</evidence>
<dbReference type="InterPro" id="IPR050482">
    <property type="entry name" value="Sensor_HK_TwoCompSys"/>
</dbReference>
<keyword evidence="9" id="KW-0812">Transmembrane</keyword>
<proteinExistence type="predicted"/>